<keyword evidence="2" id="KW-1185">Reference proteome</keyword>
<reference evidence="1" key="1">
    <citation type="submission" date="2022-10" db="EMBL/GenBank/DDBJ databases">
        <authorList>
            <person name="Hyden B.L."/>
            <person name="Feng K."/>
            <person name="Yates T."/>
            <person name="Jawdy S."/>
            <person name="Smart L.B."/>
            <person name="Muchero W."/>
        </authorList>
    </citation>
    <scope>NUCLEOTIDE SEQUENCE</scope>
    <source>
        <tissue evidence="1">Shoot tip</tissue>
    </source>
</reference>
<sequence>MPEVERDLTWLSCWSFENQVEGVDDHDMSWRFRDEMEEGDRLDVWIDMGFRINVKRCGIHLLYHHSDLQGSLLNDIMTISHSGSSRHHRRLPDSRFQCLRFNRPRITISIDYLDDSFRSWSAKREEKASGIPVVTLRRRPCDCCALMRCSKQKKDARRLEVNPQ</sequence>
<dbReference type="EMBL" id="JAPFFI010000006">
    <property type="protein sequence ID" value="KAJ6391958.1"/>
    <property type="molecule type" value="Genomic_DNA"/>
</dbReference>
<protein>
    <submittedName>
        <fullName evidence="1">Uncharacterized protein</fullName>
    </submittedName>
</protein>
<accession>A0ABQ9BXM4</accession>
<evidence type="ECO:0000313" key="1">
    <source>
        <dbReference type="EMBL" id="KAJ6391958.1"/>
    </source>
</evidence>
<reference evidence="1" key="2">
    <citation type="journal article" date="2023" name="Int. J. Mol. Sci.">
        <title>De Novo Assembly and Annotation of 11 Diverse Shrub Willow (Salix) Genomes Reveals Novel Gene Organization in Sex-Linked Regions.</title>
        <authorList>
            <person name="Hyden B."/>
            <person name="Feng K."/>
            <person name="Yates T.B."/>
            <person name="Jawdy S."/>
            <person name="Cereghino C."/>
            <person name="Smart L.B."/>
            <person name="Muchero W."/>
        </authorList>
    </citation>
    <scope>NUCLEOTIDE SEQUENCE</scope>
    <source>
        <tissue evidence="1">Shoot tip</tissue>
    </source>
</reference>
<comment type="caution">
    <text evidence="1">The sequence shown here is derived from an EMBL/GenBank/DDBJ whole genome shotgun (WGS) entry which is preliminary data.</text>
</comment>
<dbReference type="Proteomes" id="UP001141253">
    <property type="component" value="Chromosome 2"/>
</dbReference>
<proteinExistence type="predicted"/>
<name>A0ABQ9BXM4_9ROSI</name>
<organism evidence="1 2">
    <name type="scientific">Salix suchowensis</name>
    <dbReference type="NCBI Taxonomy" id="1278906"/>
    <lineage>
        <taxon>Eukaryota</taxon>
        <taxon>Viridiplantae</taxon>
        <taxon>Streptophyta</taxon>
        <taxon>Embryophyta</taxon>
        <taxon>Tracheophyta</taxon>
        <taxon>Spermatophyta</taxon>
        <taxon>Magnoliopsida</taxon>
        <taxon>eudicotyledons</taxon>
        <taxon>Gunneridae</taxon>
        <taxon>Pentapetalae</taxon>
        <taxon>rosids</taxon>
        <taxon>fabids</taxon>
        <taxon>Malpighiales</taxon>
        <taxon>Salicaceae</taxon>
        <taxon>Saliceae</taxon>
        <taxon>Salix</taxon>
    </lineage>
</organism>
<gene>
    <name evidence="1" type="ORF">OIU77_025841</name>
</gene>
<evidence type="ECO:0000313" key="2">
    <source>
        <dbReference type="Proteomes" id="UP001141253"/>
    </source>
</evidence>